<organism evidence="3 4">
    <name type="scientific">Fusarium anthophilum</name>
    <dbReference type="NCBI Taxonomy" id="48485"/>
    <lineage>
        <taxon>Eukaryota</taxon>
        <taxon>Fungi</taxon>
        <taxon>Dikarya</taxon>
        <taxon>Ascomycota</taxon>
        <taxon>Pezizomycotina</taxon>
        <taxon>Sordariomycetes</taxon>
        <taxon>Hypocreomycetidae</taxon>
        <taxon>Hypocreales</taxon>
        <taxon>Nectriaceae</taxon>
        <taxon>Fusarium</taxon>
        <taxon>Fusarium fujikuroi species complex</taxon>
    </lineage>
</organism>
<dbReference type="PROSITE" id="PS00455">
    <property type="entry name" value="AMP_BINDING"/>
    <property type="match status" value="1"/>
</dbReference>
<reference evidence="3 4" key="1">
    <citation type="journal article" date="2020" name="BMC Genomics">
        <title>Correction to: Identification and distribution of gene clusters required for synthesis of sphingolipid metabolism inhibitors in diverse species of the filamentous fungus Fusarium.</title>
        <authorList>
            <person name="Kim H.S."/>
            <person name="Lohmar J.M."/>
            <person name="Busman M."/>
            <person name="Brown D.W."/>
            <person name="Naumann T.A."/>
            <person name="Divon H.H."/>
            <person name="Lysoe E."/>
            <person name="Uhlig S."/>
            <person name="Proctor R.H."/>
        </authorList>
    </citation>
    <scope>NUCLEOTIDE SEQUENCE [LARGE SCALE GENOMIC DNA]</scope>
    <source>
        <strain evidence="3 4">NRRL 25214</strain>
    </source>
</reference>
<protein>
    <recommendedName>
        <fullName evidence="2">AMP-dependent synthetase/ligase domain-containing protein</fullName>
    </recommendedName>
</protein>
<dbReference type="AlphaFoldDB" id="A0A8H4YHE5"/>
<dbReference type="PANTHER" id="PTHR43201:SF8">
    <property type="entry name" value="ACYL-COA SYNTHETASE FAMILY MEMBER 3"/>
    <property type="match status" value="1"/>
</dbReference>
<dbReference type="SUPFAM" id="SSF56801">
    <property type="entry name" value="Acetyl-CoA synthetase-like"/>
    <property type="match status" value="1"/>
</dbReference>
<comment type="similarity">
    <text evidence="1">Belongs to the ATP-dependent AMP-binding enzyme family.</text>
</comment>
<dbReference type="GO" id="GO:0031956">
    <property type="term" value="F:medium-chain fatty acid-CoA ligase activity"/>
    <property type="evidence" value="ECO:0007669"/>
    <property type="project" value="TreeGrafter"/>
</dbReference>
<dbReference type="Gene3D" id="3.30.300.30">
    <property type="match status" value="1"/>
</dbReference>
<dbReference type="GO" id="GO:0006631">
    <property type="term" value="P:fatty acid metabolic process"/>
    <property type="evidence" value="ECO:0007669"/>
    <property type="project" value="TreeGrafter"/>
</dbReference>
<accession>A0A8H4YHE5</accession>
<evidence type="ECO:0000256" key="1">
    <source>
        <dbReference type="ARBA" id="ARBA00006432"/>
    </source>
</evidence>
<dbReference type="Proteomes" id="UP000573603">
    <property type="component" value="Unassembled WGS sequence"/>
</dbReference>
<gene>
    <name evidence="3" type="ORF">FANTH_14663</name>
</gene>
<evidence type="ECO:0000313" key="3">
    <source>
        <dbReference type="EMBL" id="KAF5227858.1"/>
    </source>
</evidence>
<dbReference type="InterPro" id="IPR042099">
    <property type="entry name" value="ANL_N_sf"/>
</dbReference>
<dbReference type="InterPro" id="IPR045851">
    <property type="entry name" value="AMP-bd_C_sf"/>
</dbReference>
<dbReference type="InterPro" id="IPR000873">
    <property type="entry name" value="AMP-dep_synth/lig_dom"/>
</dbReference>
<comment type="caution">
    <text evidence="3">The sequence shown here is derived from an EMBL/GenBank/DDBJ whole genome shotgun (WGS) entry which is preliminary data.</text>
</comment>
<evidence type="ECO:0000259" key="2">
    <source>
        <dbReference type="Pfam" id="PF00501"/>
    </source>
</evidence>
<dbReference type="Gene3D" id="3.40.50.12780">
    <property type="entry name" value="N-terminal domain of ligase-like"/>
    <property type="match status" value="1"/>
</dbReference>
<evidence type="ECO:0000313" key="4">
    <source>
        <dbReference type="Proteomes" id="UP000573603"/>
    </source>
</evidence>
<name>A0A8H4YHE5_9HYPO</name>
<dbReference type="Pfam" id="PF00501">
    <property type="entry name" value="AMP-binding"/>
    <property type="match status" value="1"/>
</dbReference>
<dbReference type="InterPro" id="IPR020845">
    <property type="entry name" value="AMP-binding_CS"/>
</dbReference>
<proteinExistence type="inferred from homology"/>
<feature type="domain" description="AMP-dependent synthetase/ligase" evidence="2">
    <location>
        <begin position="71"/>
        <end position="399"/>
    </location>
</feature>
<keyword evidence="4" id="KW-1185">Reference proteome</keyword>
<dbReference type="EMBL" id="JABEVY010000735">
    <property type="protein sequence ID" value="KAF5227858.1"/>
    <property type="molecule type" value="Genomic_DNA"/>
</dbReference>
<sequence length="572" mass="63745">MQAINPKLPQDPYLLEFIKLSSNLQPDHIIVVDHETGVRATITNLINAVCECRVRLGNTLGTETLAAIREGKEVFIATILPPGYDFVVAFLSVLSLGAGLVPLSTKLLPEEVAYYVSQSGSSFILCDQKSFKLASAAPAFMTSLGSNMEHAKKLQIMYLDTSYHTFANSGYPEIEFDPTWTPPLEAASLILFTSGSSGSPKGAMFPRKYLHNLSRLAANALQVTSQDVFLHSRGIHWVSGVRWSLGMMLVGARVEFCESRMSPSWWCRRVAEGGVTMCYEMPRIWMSIMTAIEELPSLPSKGNVGAEDVKKGLENVRLFMSGGTPAIGKVIEYWNRSLPRGSYINLWGITELGGMVTYHDAETESSDPKCVGRLLPNVSVKIDESGQACVQSPLMFLGYVSDTERTKQALDKEGFFKTGDAVEIRNNKLYLSGRIGLDDIRFKGLKMHAIDIEVKINELLYVRESAVMPVPDQEFGQRVAAVIQVKCSKELPTLMQLREDLELSLPRYKLPTVMILVDWPLLRTTTGKLAKAAMREHYVYSESSSVLRSERWCIPYESGPRRTFAWDWAGMH</sequence>
<dbReference type="PANTHER" id="PTHR43201">
    <property type="entry name" value="ACYL-COA SYNTHETASE"/>
    <property type="match status" value="1"/>
</dbReference>